<keyword evidence="3" id="KW-0804">Transcription</keyword>
<evidence type="ECO:0000256" key="1">
    <source>
        <dbReference type="ARBA" id="ARBA00023015"/>
    </source>
</evidence>
<comment type="caution">
    <text evidence="6">The sequence shown here is derived from an EMBL/GenBank/DDBJ whole genome shotgun (WGS) entry which is preliminary data.</text>
</comment>
<name>A0A916X3K4_9HYPH</name>
<dbReference type="GO" id="GO:0003700">
    <property type="term" value="F:DNA-binding transcription factor activity"/>
    <property type="evidence" value="ECO:0007669"/>
    <property type="project" value="TreeGrafter"/>
</dbReference>
<dbReference type="Gene3D" id="1.10.10.10">
    <property type="entry name" value="Winged helix-like DNA-binding domain superfamily/Winged helix DNA-binding domain"/>
    <property type="match status" value="1"/>
</dbReference>
<dbReference type="PROSITE" id="PS51077">
    <property type="entry name" value="HTH_ICLR"/>
    <property type="match status" value="1"/>
</dbReference>
<dbReference type="InterPro" id="IPR011991">
    <property type="entry name" value="ArsR-like_HTH"/>
</dbReference>
<evidence type="ECO:0000256" key="3">
    <source>
        <dbReference type="ARBA" id="ARBA00023163"/>
    </source>
</evidence>
<evidence type="ECO:0000256" key="2">
    <source>
        <dbReference type="ARBA" id="ARBA00023125"/>
    </source>
</evidence>
<dbReference type="PANTHER" id="PTHR30136">
    <property type="entry name" value="HELIX-TURN-HELIX TRANSCRIPTIONAL REGULATOR, ICLR FAMILY"/>
    <property type="match status" value="1"/>
</dbReference>
<dbReference type="InterPro" id="IPR029016">
    <property type="entry name" value="GAF-like_dom_sf"/>
</dbReference>
<feature type="domain" description="HTH iclR-type" evidence="4">
    <location>
        <begin position="1"/>
        <end position="43"/>
    </location>
</feature>
<dbReference type="InterPro" id="IPR036390">
    <property type="entry name" value="WH_DNA-bd_sf"/>
</dbReference>
<dbReference type="Gene3D" id="3.30.450.40">
    <property type="match status" value="1"/>
</dbReference>
<dbReference type="EMBL" id="BMFA01000018">
    <property type="protein sequence ID" value="GGB62807.1"/>
    <property type="molecule type" value="Genomic_DNA"/>
</dbReference>
<dbReference type="PROSITE" id="PS51078">
    <property type="entry name" value="ICLR_ED"/>
    <property type="match status" value="1"/>
</dbReference>
<dbReference type="AlphaFoldDB" id="A0A916X3K4"/>
<dbReference type="InterPro" id="IPR014757">
    <property type="entry name" value="Tscrpt_reg_IclR_C"/>
</dbReference>
<reference evidence="6" key="2">
    <citation type="submission" date="2020-09" db="EMBL/GenBank/DDBJ databases">
        <authorList>
            <person name="Sun Q."/>
            <person name="Zhou Y."/>
        </authorList>
    </citation>
    <scope>NUCLEOTIDE SEQUENCE</scope>
    <source>
        <strain evidence="6">CGMCC 1.12426</strain>
    </source>
</reference>
<feature type="domain" description="IclR-ED" evidence="5">
    <location>
        <begin position="44"/>
        <end position="226"/>
    </location>
</feature>
<dbReference type="Pfam" id="PF01022">
    <property type="entry name" value="HTH_5"/>
    <property type="match status" value="1"/>
</dbReference>
<evidence type="ECO:0000259" key="5">
    <source>
        <dbReference type="PROSITE" id="PS51078"/>
    </source>
</evidence>
<dbReference type="GO" id="GO:0003677">
    <property type="term" value="F:DNA binding"/>
    <property type="evidence" value="ECO:0007669"/>
    <property type="project" value="UniProtKB-KW"/>
</dbReference>
<dbReference type="PANTHER" id="PTHR30136:SF35">
    <property type="entry name" value="HTH-TYPE TRANSCRIPTIONAL REGULATOR RV1719"/>
    <property type="match status" value="1"/>
</dbReference>
<dbReference type="InterPro" id="IPR050707">
    <property type="entry name" value="HTH_MetabolicPath_Reg"/>
</dbReference>
<gene>
    <name evidence="6" type="ORF">GCM10011316_38370</name>
</gene>
<reference evidence="6" key="1">
    <citation type="journal article" date="2014" name="Int. J. Syst. Evol. Microbiol.">
        <title>Complete genome sequence of Corynebacterium casei LMG S-19264T (=DSM 44701T), isolated from a smear-ripened cheese.</title>
        <authorList>
            <consortium name="US DOE Joint Genome Institute (JGI-PGF)"/>
            <person name="Walter F."/>
            <person name="Albersmeier A."/>
            <person name="Kalinowski J."/>
            <person name="Ruckert C."/>
        </authorList>
    </citation>
    <scope>NUCLEOTIDE SEQUENCE</scope>
    <source>
        <strain evidence="6">CGMCC 1.12426</strain>
    </source>
</reference>
<dbReference type="Pfam" id="PF01614">
    <property type="entry name" value="IclR_C"/>
    <property type="match status" value="1"/>
</dbReference>
<evidence type="ECO:0000313" key="7">
    <source>
        <dbReference type="Proteomes" id="UP000605148"/>
    </source>
</evidence>
<organism evidence="6 7">
    <name type="scientific">Roseibium aquae</name>
    <dbReference type="NCBI Taxonomy" id="1323746"/>
    <lineage>
        <taxon>Bacteria</taxon>
        <taxon>Pseudomonadati</taxon>
        <taxon>Pseudomonadota</taxon>
        <taxon>Alphaproteobacteria</taxon>
        <taxon>Hyphomicrobiales</taxon>
        <taxon>Stappiaceae</taxon>
        <taxon>Roseibium</taxon>
    </lineage>
</organism>
<evidence type="ECO:0000313" key="6">
    <source>
        <dbReference type="EMBL" id="GGB62807.1"/>
    </source>
</evidence>
<proteinExistence type="predicted"/>
<protein>
    <submittedName>
        <fullName evidence="6">Transcriptional regulator</fullName>
    </submittedName>
</protein>
<dbReference type="InterPro" id="IPR036388">
    <property type="entry name" value="WH-like_DNA-bd_sf"/>
</dbReference>
<dbReference type="GO" id="GO:0045892">
    <property type="term" value="P:negative regulation of DNA-templated transcription"/>
    <property type="evidence" value="ECO:0007669"/>
    <property type="project" value="TreeGrafter"/>
</dbReference>
<sequence>MTVTDTVEQLGIPKSNASRLLRAMRDAGLLETIGNTKRYRPGVLVIAAASSYRRSSSLVERASEAVARISAATGHTGYVSKLIGGEIAAVSDQPGTHALRVVSSIGRKLSSHGSGTGRALLALYSDAEVRAMFPEGITPPSELSPQTVDELLERLAEVRSTGVSFSSQESTRGVDALSVSVRDPETSEAVALCIVYPQALATDEERKSIETMLLNGAAEVAAALGDMTAKKR</sequence>
<dbReference type="Proteomes" id="UP000605148">
    <property type="component" value="Unassembled WGS sequence"/>
</dbReference>
<dbReference type="SUPFAM" id="SSF46785">
    <property type="entry name" value="Winged helix' DNA-binding domain"/>
    <property type="match status" value="1"/>
</dbReference>
<evidence type="ECO:0000259" key="4">
    <source>
        <dbReference type="PROSITE" id="PS51077"/>
    </source>
</evidence>
<keyword evidence="2" id="KW-0238">DNA-binding</keyword>
<keyword evidence="1" id="KW-0805">Transcription regulation</keyword>
<dbReference type="InterPro" id="IPR001845">
    <property type="entry name" value="HTH_ArsR_DNA-bd_dom"/>
</dbReference>
<keyword evidence="7" id="KW-1185">Reference proteome</keyword>
<dbReference type="SUPFAM" id="SSF55781">
    <property type="entry name" value="GAF domain-like"/>
    <property type="match status" value="1"/>
</dbReference>
<accession>A0A916X3K4</accession>
<dbReference type="InterPro" id="IPR005471">
    <property type="entry name" value="Tscrpt_reg_IclR_N"/>
</dbReference>
<dbReference type="CDD" id="cd00090">
    <property type="entry name" value="HTH_ARSR"/>
    <property type="match status" value="1"/>
</dbReference>